<comment type="cofactor">
    <cofactor evidence="1">
        <name>Zn(2+)</name>
        <dbReference type="ChEBI" id="CHEBI:29105"/>
    </cofactor>
</comment>
<evidence type="ECO:0000256" key="5">
    <source>
        <dbReference type="ARBA" id="ARBA00022801"/>
    </source>
</evidence>
<name>A0A1N7Q9Z0_9PROT</name>
<gene>
    <name evidence="10" type="ORF">SAMN05421779_1131</name>
</gene>
<dbReference type="GO" id="GO:0030313">
    <property type="term" value="C:cell envelope"/>
    <property type="evidence" value="ECO:0007669"/>
    <property type="project" value="UniProtKB-SubCell"/>
</dbReference>
<dbReference type="Gene3D" id="2.70.70.10">
    <property type="entry name" value="Glucose Permease (Domain IIA)"/>
    <property type="match status" value="1"/>
</dbReference>
<dbReference type="STRING" id="80876.SAMN05421779_1131"/>
<evidence type="ECO:0000256" key="1">
    <source>
        <dbReference type="ARBA" id="ARBA00001947"/>
    </source>
</evidence>
<proteinExistence type="predicted"/>
<keyword evidence="5 10" id="KW-0378">Hydrolase</keyword>
<keyword evidence="7" id="KW-0482">Metalloprotease</keyword>
<evidence type="ECO:0000313" key="11">
    <source>
        <dbReference type="Proteomes" id="UP000185678"/>
    </source>
</evidence>
<dbReference type="SUPFAM" id="SSF51261">
    <property type="entry name" value="Duplicated hybrid motif"/>
    <property type="match status" value="1"/>
</dbReference>
<feature type="domain" description="M23ase beta-sheet core" evidence="8">
    <location>
        <begin position="333"/>
        <end position="430"/>
    </location>
</feature>
<dbReference type="GO" id="GO:0046872">
    <property type="term" value="F:metal ion binding"/>
    <property type="evidence" value="ECO:0007669"/>
    <property type="project" value="UniProtKB-KW"/>
</dbReference>
<dbReference type="PANTHER" id="PTHR21666:SF288">
    <property type="entry name" value="CELL DIVISION PROTEIN YTFB"/>
    <property type="match status" value="1"/>
</dbReference>
<dbReference type="GO" id="GO:0006508">
    <property type="term" value="P:proteolysis"/>
    <property type="evidence" value="ECO:0007669"/>
    <property type="project" value="UniProtKB-KW"/>
</dbReference>
<dbReference type="OrthoDB" id="9805070at2"/>
<evidence type="ECO:0000259" key="9">
    <source>
        <dbReference type="Pfam" id="PF19425"/>
    </source>
</evidence>
<dbReference type="Proteomes" id="UP000185678">
    <property type="component" value="Unassembled WGS sequence"/>
</dbReference>
<dbReference type="Pfam" id="PF19425">
    <property type="entry name" value="Csd3_N2"/>
    <property type="match status" value="1"/>
</dbReference>
<reference evidence="10 11" key="1">
    <citation type="submission" date="2017-01" db="EMBL/GenBank/DDBJ databases">
        <authorList>
            <person name="Mah S.A."/>
            <person name="Swanson W.J."/>
            <person name="Moy G.W."/>
            <person name="Vacquier V.D."/>
        </authorList>
    </citation>
    <scope>NUCLEOTIDE SEQUENCE [LARGE SCALE GENOMIC DNA]</scope>
    <source>
        <strain evidence="10 11">DSM 11589</strain>
    </source>
</reference>
<feature type="domain" description="Csd3-like second N-terminal" evidence="9">
    <location>
        <begin position="201"/>
        <end position="321"/>
    </location>
</feature>
<dbReference type="InterPro" id="IPR045834">
    <property type="entry name" value="Csd3_N2"/>
</dbReference>
<evidence type="ECO:0000256" key="4">
    <source>
        <dbReference type="ARBA" id="ARBA00022723"/>
    </source>
</evidence>
<keyword evidence="4" id="KW-0479">Metal-binding</keyword>
<dbReference type="RefSeq" id="WP_084195019.1">
    <property type="nucleotide sequence ID" value="NZ_FTOA01000013.1"/>
</dbReference>
<dbReference type="GO" id="GO:0004222">
    <property type="term" value="F:metalloendopeptidase activity"/>
    <property type="evidence" value="ECO:0007669"/>
    <property type="project" value="TreeGrafter"/>
</dbReference>
<dbReference type="InterPro" id="IPR011055">
    <property type="entry name" value="Dup_hybrid_motif"/>
</dbReference>
<protein>
    <submittedName>
        <fullName evidence="10">Murein DD-endopeptidase MepM and murein hydrolase activator NlpD, contain LysM domain</fullName>
    </submittedName>
</protein>
<comment type="subcellular location">
    <subcellularLocation>
        <location evidence="2">Cell envelope</location>
    </subcellularLocation>
</comment>
<dbReference type="InterPro" id="IPR050570">
    <property type="entry name" value="Cell_wall_metabolism_enzyme"/>
</dbReference>
<dbReference type="Pfam" id="PF01551">
    <property type="entry name" value="Peptidase_M23"/>
    <property type="match status" value="1"/>
</dbReference>
<evidence type="ECO:0000256" key="3">
    <source>
        <dbReference type="ARBA" id="ARBA00022670"/>
    </source>
</evidence>
<evidence type="ECO:0000256" key="2">
    <source>
        <dbReference type="ARBA" id="ARBA00004196"/>
    </source>
</evidence>
<dbReference type="CDD" id="cd12797">
    <property type="entry name" value="M23_peptidase"/>
    <property type="match status" value="1"/>
</dbReference>
<dbReference type="EMBL" id="FTOA01000013">
    <property type="protein sequence ID" value="SIT19604.1"/>
    <property type="molecule type" value="Genomic_DNA"/>
</dbReference>
<keyword evidence="11" id="KW-1185">Reference proteome</keyword>
<accession>A0A1N7Q9Z0</accession>
<sequence>MGYKKPLLFAGLGMLAGAASVALLTALMPSGPEESLAQQAMDSMELSASAVHTPSSFASVPATADNAVITSPRSASRPSAVPRQPANGVQLASLGPTEQIPGLHQETIKVQRGDTLLGMLVEAGVNSQEAHDSIAAMKQVYNPRDLRPGDEITLTFLSGPQDREFYGFSLEADPVRTVYTAKENEGGFSANELKAKLSEQTFRFEGKIHSSLFLAATRQGVPLDALQELIKIFSYDVDFQRDIQDGDSFQILFKQKATPDGQPVGDAYLQFASLTLSGKVFALYRFEDADGSVDYYNEKGQNVRKALLRTPINGARLSSGFGMRTHPVLGYSKMHKGVDFAAPTGTPIYAAGDATVEVAGPFSSYGNYVRLRHTSDYATAYGHMNAVAKGLKPGMRVRQGDVIGYVGSTGRATGPHLHYEILKGGSQVNPIGVRFPSGRTLAGKDLKNFLASRKKMEDTYAALPVSSRNNLALSQNSDSQDEQENVE</sequence>
<evidence type="ECO:0000259" key="8">
    <source>
        <dbReference type="Pfam" id="PF01551"/>
    </source>
</evidence>
<dbReference type="PANTHER" id="PTHR21666">
    <property type="entry name" value="PEPTIDASE-RELATED"/>
    <property type="match status" value="1"/>
</dbReference>
<dbReference type="Gene3D" id="3.10.450.350">
    <property type="match status" value="2"/>
</dbReference>
<organism evidence="10 11">
    <name type="scientific">Insolitispirillum peregrinum</name>
    <dbReference type="NCBI Taxonomy" id="80876"/>
    <lineage>
        <taxon>Bacteria</taxon>
        <taxon>Pseudomonadati</taxon>
        <taxon>Pseudomonadota</taxon>
        <taxon>Alphaproteobacteria</taxon>
        <taxon>Rhodospirillales</taxon>
        <taxon>Novispirillaceae</taxon>
        <taxon>Insolitispirillum</taxon>
    </lineage>
</organism>
<keyword evidence="6" id="KW-0862">Zinc</keyword>
<evidence type="ECO:0000256" key="6">
    <source>
        <dbReference type="ARBA" id="ARBA00022833"/>
    </source>
</evidence>
<keyword evidence="3" id="KW-0645">Protease</keyword>
<evidence type="ECO:0000313" key="10">
    <source>
        <dbReference type="EMBL" id="SIT19604.1"/>
    </source>
</evidence>
<evidence type="ECO:0000256" key="7">
    <source>
        <dbReference type="ARBA" id="ARBA00023049"/>
    </source>
</evidence>
<dbReference type="AlphaFoldDB" id="A0A1N7Q9Z0"/>
<dbReference type="InterPro" id="IPR016047">
    <property type="entry name" value="M23ase_b-sheet_dom"/>
</dbReference>